<dbReference type="PANTHER" id="PTHR43133:SF51">
    <property type="entry name" value="RNA POLYMERASE SIGMA FACTOR"/>
    <property type="match status" value="1"/>
</dbReference>
<dbReference type="Gene3D" id="1.10.10.10">
    <property type="entry name" value="Winged helix-like DNA-binding domain superfamily/Winged helix DNA-binding domain"/>
    <property type="match status" value="1"/>
</dbReference>
<proteinExistence type="inferred from homology"/>
<comment type="similarity">
    <text evidence="1">Belongs to the sigma-70 factor family. ECF subfamily.</text>
</comment>
<keyword evidence="8" id="KW-1185">Reference proteome</keyword>
<dbReference type="Proteomes" id="UP000320390">
    <property type="component" value="Chromosome"/>
</dbReference>
<evidence type="ECO:0000256" key="1">
    <source>
        <dbReference type="ARBA" id="ARBA00010641"/>
    </source>
</evidence>
<dbReference type="PANTHER" id="PTHR43133">
    <property type="entry name" value="RNA POLYMERASE ECF-TYPE SIGMA FACTO"/>
    <property type="match status" value="1"/>
</dbReference>
<accession>A0A518EQR4</accession>
<dbReference type="InterPro" id="IPR036388">
    <property type="entry name" value="WH-like_DNA-bd_sf"/>
</dbReference>
<dbReference type="SUPFAM" id="SSF88946">
    <property type="entry name" value="Sigma2 domain of RNA polymerase sigma factors"/>
    <property type="match status" value="1"/>
</dbReference>
<dbReference type="NCBIfam" id="TIGR02937">
    <property type="entry name" value="sigma70-ECF"/>
    <property type="match status" value="1"/>
</dbReference>
<dbReference type="InterPro" id="IPR039425">
    <property type="entry name" value="RNA_pol_sigma-70-like"/>
</dbReference>
<dbReference type="RefSeq" id="WP_145196600.1">
    <property type="nucleotide sequence ID" value="NZ_CP036434.1"/>
</dbReference>
<dbReference type="InterPro" id="IPR013325">
    <property type="entry name" value="RNA_pol_sigma_r2"/>
</dbReference>
<evidence type="ECO:0000256" key="2">
    <source>
        <dbReference type="ARBA" id="ARBA00023015"/>
    </source>
</evidence>
<sequence>MTLSDSESPEVTEQLFLRARAGERSALESLFASAGERLQLFVELRMGARLRTEFEPNDVVQETWVAALEGLERFEPRGEGSFGAWLCRIAEHRIVDLGRHGARRKRTPPGQRQPVSRWLEVARTSATGPFSAAARLESHGALTDAVGRLDERDRETLLMRHFEELTLEEIADRTGASPTAVRRRLGRVLGLLGAGLGRSPE</sequence>
<dbReference type="Pfam" id="PF04542">
    <property type="entry name" value="Sigma70_r2"/>
    <property type="match status" value="1"/>
</dbReference>
<reference evidence="7 8" key="1">
    <citation type="submission" date="2019-02" db="EMBL/GenBank/DDBJ databases">
        <title>Deep-cultivation of Planctomycetes and their phenomic and genomic characterization uncovers novel biology.</title>
        <authorList>
            <person name="Wiegand S."/>
            <person name="Jogler M."/>
            <person name="Boedeker C."/>
            <person name="Pinto D."/>
            <person name="Vollmers J."/>
            <person name="Rivas-Marin E."/>
            <person name="Kohn T."/>
            <person name="Peeters S.H."/>
            <person name="Heuer A."/>
            <person name="Rast P."/>
            <person name="Oberbeckmann S."/>
            <person name="Bunk B."/>
            <person name="Jeske O."/>
            <person name="Meyerdierks A."/>
            <person name="Storesund J.E."/>
            <person name="Kallscheuer N."/>
            <person name="Luecker S."/>
            <person name="Lage O.M."/>
            <person name="Pohl T."/>
            <person name="Merkel B.J."/>
            <person name="Hornburger P."/>
            <person name="Mueller R.-W."/>
            <person name="Bruemmer F."/>
            <person name="Labrenz M."/>
            <person name="Spormann A.M."/>
            <person name="Op den Camp H."/>
            <person name="Overmann J."/>
            <person name="Amann R."/>
            <person name="Jetten M.S.M."/>
            <person name="Mascher T."/>
            <person name="Medema M.H."/>
            <person name="Devos D.P."/>
            <person name="Kaster A.-K."/>
            <person name="Ovreas L."/>
            <person name="Rohde M."/>
            <person name="Galperin M.Y."/>
            <person name="Jogler C."/>
        </authorList>
    </citation>
    <scope>NUCLEOTIDE SEQUENCE [LARGE SCALE GENOMIC DNA]</scope>
    <source>
        <strain evidence="7 8">Poly30</strain>
    </source>
</reference>
<dbReference type="InterPro" id="IPR014284">
    <property type="entry name" value="RNA_pol_sigma-70_dom"/>
</dbReference>
<dbReference type="Pfam" id="PF08281">
    <property type="entry name" value="Sigma70_r4_2"/>
    <property type="match status" value="1"/>
</dbReference>
<dbReference type="OrthoDB" id="291970at2"/>
<gene>
    <name evidence="7" type="primary">ylaC</name>
    <name evidence="7" type="ORF">Poly30_19360</name>
</gene>
<keyword evidence="4" id="KW-0804">Transcription</keyword>
<evidence type="ECO:0000256" key="4">
    <source>
        <dbReference type="ARBA" id="ARBA00023163"/>
    </source>
</evidence>
<dbReference type="AlphaFoldDB" id="A0A518EQR4"/>
<name>A0A518EQR4_9BACT</name>
<dbReference type="InterPro" id="IPR013324">
    <property type="entry name" value="RNA_pol_sigma_r3/r4-like"/>
</dbReference>
<keyword evidence="3" id="KW-0731">Sigma factor</keyword>
<dbReference type="InterPro" id="IPR007627">
    <property type="entry name" value="RNA_pol_sigma70_r2"/>
</dbReference>
<protein>
    <submittedName>
        <fullName evidence="7">RNA polymerase sigma factor YlaC</fullName>
    </submittedName>
</protein>
<evidence type="ECO:0000259" key="6">
    <source>
        <dbReference type="Pfam" id="PF08281"/>
    </source>
</evidence>
<dbReference type="InterPro" id="IPR013249">
    <property type="entry name" value="RNA_pol_sigma70_r4_t2"/>
</dbReference>
<evidence type="ECO:0000256" key="3">
    <source>
        <dbReference type="ARBA" id="ARBA00023082"/>
    </source>
</evidence>
<dbReference type="GO" id="GO:0003677">
    <property type="term" value="F:DNA binding"/>
    <property type="evidence" value="ECO:0007669"/>
    <property type="project" value="InterPro"/>
</dbReference>
<dbReference type="GO" id="GO:0016987">
    <property type="term" value="F:sigma factor activity"/>
    <property type="evidence" value="ECO:0007669"/>
    <property type="project" value="UniProtKB-KW"/>
</dbReference>
<feature type="domain" description="RNA polymerase sigma-70 region 2" evidence="5">
    <location>
        <begin position="50"/>
        <end position="102"/>
    </location>
</feature>
<dbReference type="SUPFAM" id="SSF88659">
    <property type="entry name" value="Sigma3 and sigma4 domains of RNA polymerase sigma factors"/>
    <property type="match status" value="1"/>
</dbReference>
<feature type="domain" description="RNA polymerase sigma factor 70 region 4 type 2" evidence="6">
    <location>
        <begin position="140"/>
        <end position="189"/>
    </location>
</feature>
<dbReference type="GO" id="GO:0006352">
    <property type="term" value="P:DNA-templated transcription initiation"/>
    <property type="evidence" value="ECO:0007669"/>
    <property type="project" value="InterPro"/>
</dbReference>
<dbReference type="EMBL" id="CP036434">
    <property type="protein sequence ID" value="QDV06427.1"/>
    <property type="molecule type" value="Genomic_DNA"/>
</dbReference>
<dbReference type="Gene3D" id="1.10.1740.10">
    <property type="match status" value="1"/>
</dbReference>
<keyword evidence="2" id="KW-0805">Transcription regulation</keyword>
<evidence type="ECO:0000259" key="5">
    <source>
        <dbReference type="Pfam" id="PF04542"/>
    </source>
</evidence>
<evidence type="ECO:0000313" key="7">
    <source>
        <dbReference type="EMBL" id="QDV06427.1"/>
    </source>
</evidence>
<evidence type="ECO:0000313" key="8">
    <source>
        <dbReference type="Proteomes" id="UP000320390"/>
    </source>
</evidence>
<organism evidence="7 8">
    <name type="scientific">Saltatorellus ferox</name>
    <dbReference type="NCBI Taxonomy" id="2528018"/>
    <lineage>
        <taxon>Bacteria</taxon>
        <taxon>Pseudomonadati</taxon>
        <taxon>Planctomycetota</taxon>
        <taxon>Planctomycetia</taxon>
        <taxon>Planctomycetia incertae sedis</taxon>
        <taxon>Saltatorellus</taxon>
    </lineage>
</organism>